<gene>
    <name evidence="1" type="ORF">LCGC14_1058300</name>
</gene>
<reference evidence="1" key="1">
    <citation type="journal article" date="2015" name="Nature">
        <title>Complex archaea that bridge the gap between prokaryotes and eukaryotes.</title>
        <authorList>
            <person name="Spang A."/>
            <person name="Saw J.H."/>
            <person name="Jorgensen S.L."/>
            <person name="Zaremba-Niedzwiedzka K."/>
            <person name="Martijn J."/>
            <person name="Lind A.E."/>
            <person name="van Eijk R."/>
            <person name="Schleper C."/>
            <person name="Guy L."/>
            <person name="Ettema T.J."/>
        </authorList>
    </citation>
    <scope>NUCLEOTIDE SEQUENCE</scope>
</reference>
<dbReference type="AlphaFoldDB" id="A0A0F9MRJ1"/>
<accession>A0A0F9MRJ1</accession>
<organism evidence="1">
    <name type="scientific">marine sediment metagenome</name>
    <dbReference type="NCBI Taxonomy" id="412755"/>
    <lineage>
        <taxon>unclassified sequences</taxon>
        <taxon>metagenomes</taxon>
        <taxon>ecological metagenomes</taxon>
    </lineage>
</organism>
<sequence>MTQPLIRILQIDSDELSLTIRTEIQTGVVLDDISNVSVPNPIENQVLSFAGSPIGWIAVANVAAGLGAVVLGSPITKGDFLVYQGSPSVWVNTNVISLTGDRIILSGVSVTGSPAGSPPTTSMNDTSLEISSTLPGIMLEDTDGASNEKVWRFIVTGGDLVGEMRSDSGTSSNRWLEVIRNGIEDSEFSLFIGTEETAIRAISGAAVEFYHNNIKVVETATSAEGSLRVLVGAGFERVLTESDIEGAGSPTTATIGDILFYNGTDWANLPRGTADQVLTMGSPLIPSWVTQAPANIIGGDGIDVTTGSPQAIVAVDSTVARISTGSPGIINVGTLIIDTVDFGARSTITTFETTTTTTSQTIIASFATAIYRSAEFLVEAVQGNNFHVTKLLVTHDDTNAVSTEYGTVATPEFFGSPTTGSPAISGEQATFTVDISGGNLRLLATPVSSVSTVFTTTATLTKTKV</sequence>
<evidence type="ECO:0000313" key="1">
    <source>
        <dbReference type="EMBL" id="KKN08284.1"/>
    </source>
</evidence>
<comment type="caution">
    <text evidence="1">The sequence shown here is derived from an EMBL/GenBank/DDBJ whole genome shotgun (WGS) entry which is preliminary data.</text>
</comment>
<name>A0A0F9MRJ1_9ZZZZ</name>
<proteinExistence type="predicted"/>
<protein>
    <submittedName>
        <fullName evidence="1">Uncharacterized protein</fullName>
    </submittedName>
</protein>
<dbReference type="EMBL" id="LAZR01004474">
    <property type="protein sequence ID" value="KKN08284.1"/>
    <property type="molecule type" value="Genomic_DNA"/>
</dbReference>